<sequence>MPHSASVRDEGKGLGWVMIKFNLNHRDGTIQFHPHQSASTLLNLTISPRANPHRTYDTPILILSPTTTLASMELEGSDDIGVADREWNKISTDFMTAGYREGITTGKESALQEGFDDGFASTGAPLGRRLGTLRGQANALLALCTRRQLADLEAEVREIVQGLARIKLSALAPPDMQVIEHSKEHESEAPDVGDVETSNQMGDLEEAFESLSTSKSAGKEDVMRRSVEATAELNRLGERLETVGAQLLG</sequence>
<proteinExistence type="inferred from homology"/>
<feature type="domain" description="Essential protein Yae1 N-terminal" evidence="8">
    <location>
        <begin position="98"/>
        <end position="137"/>
    </location>
</feature>
<evidence type="ECO:0000256" key="6">
    <source>
        <dbReference type="ARBA" id="ARBA00022490"/>
    </source>
</evidence>
<keyword evidence="6" id="KW-0963">Cytoplasm</keyword>
<keyword evidence="7" id="KW-0539">Nucleus</keyword>
<dbReference type="GO" id="GO:0005634">
    <property type="term" value="C:nucleus"/>
    <property type="evidence" value="ECO:0007669"/>
    <property type="project" value="UniProtKB-SubCell"/>
</dbReference>
<evidence type="ECO:0000256" key="2">
    <source>
        <dbReference type="ARBA" id="ARBA00004496"/>
    </source>
</evidence>
<protein>
    <recommendedName>
        <fullName evidence="5">Protein YAE1</fullName>
    </recommendedName>
    <alternativeName>
        <fullName evidence="4">Protein yae1</fullName>
    </alternativeName>
</protein>
<dbReference type="Pfam" id="PF09811">
    <property type="entry name" value="Yae1_N"/>
    <property type="match status" value="1"/>
</dbReference>
<evidence type="ECO:0000259" key="8">
    <source>
        <dbReference type="Pfam" id="PF09811"/>
    </source>
</evidence>
<comment type="subcellular location">
    <subcellularLocation>
        <location evidence="2">Cytoplasm</location>
    </subcellularLocation>
    <subcellularLocation>
        <location evidence="1">Nucleus</location>
    </subcellularLocation>
</comment>
<evidence type="ECO:0000313" key="10">
    <source>
        <dbReference type="Proteomes" id="UP000663843"/>
    </source>
</evidence>
<evidence type="ECO:0000256" key="3">
    <source>
        <dbReference type="ARBA" id="ARBA00007096"/>
    </source>
</evidence>
<evidence type="ECO:0000313" key="9">
    <source>
        <dbReference type="EMBL" id="CAE6443835.1"/>
    </source>
</evidence>
<evidence type="ECO:0000256" key="1">
    <source>
        <dbReference type="ARBA" id="ARBA00004123"/>
    </source>
</evidence>
<reference evidence="9" key="1">
    <citation type="submission" date="2021-01" db="EMBL/GenBank/DDBJ databases">
        <authorList>
            <person name="Kaushik A."/>
        </authorList>
    </citation>
    <scope>NUCLEOTIDE SEQUENCE</scope>
    <source>
        <strain evidence="9">AG2-2IIIB</strain>
    </source>
</reference>
<name>A0A8H3AZ18_9AGAM</name>
<gene>
    <name evidence="9" type="ORF">RDB_LOCUS78482</name>
</gene>
<dbReference type="InterPro" id="IPR019191">
    <property type="entry name" value="Essential_protein_Yae1_N"/>
</dbReference>
<dbReference type="Proteomes" id="UP000663843">
    <property type="component" value="Unassembled WGS sequence"/>
</dbReference>
<accession>A0A8H3AZ18</accession>
<dbReference type="EMBL" id="CAJMWT010002461">
    <property type="protein sequence ID" value="CAE6443835.1"/>
    <property type="molecule type" value="Genomic_DNA"/>
</dbReference>
<evidence type="ECO:0000256" key="4">
    <source>
        <dbReference type="ARBA" id="ARBA00017286"/>
    </source>
</evidence>
<dbReference type="AlphaFoldDB" id="A0A8H3AZ18"/>
<dbReference type="PANTHER" id="PTHR18829:SF0">
    <property type="entry name" value="PROTEIN YAE1 HOMOLOG"/>
    <property type="match status" value="1"/>
</dbReference>
<comment type="caution">
    <text evidence="9">The sequence shown here is derived from an EMBL/GenBank/DDBJ whole genome shotgun (WGS) entry which is preliminary data.</text>
</comment>
<evidence type="ECO:0000256" key="7">
    <source>
        <dbReference type="ARBA" id="ARBA00023242"/>
    </source>
</evidence>
<comment type="similarity">
    <text evidence="3">Belongs to the YAE1 family.</text>
</comment>
<organism evidence="9 10">
    <name type="scientific">Rhizoctonia solani</name>
    <dbReference type="NCBI Taxonomy" id="456999"/>
    <lineage>
        <taxon>Eukaryota</taxon>
        <taxon>Fungi</taxon>
        <taxon>Dikarya</taxon>
        <taxon>Basidiomycota</taxon>
        <taxon>Agaricomycotina</taxon>
        <taxon>Agaricomycetes</taxon>
        <taxon>Cantharellales</taxon>
        <taxon>Ceratobasidiaceae</taxon>
        <taxon>Rhizoctonia</taxon>
    </lineage>
</organism>
<dbReference type="GO" id="GO:0005737">
    <property type="term" value="C:cytoplasm"/>
    <property type="evidence" value="ECO:0007669"/>
    <property type="project" value="UniProtKB-SubCell"/>
</dbReference>
<evidence type="ECO:0000256" key="5">
    <source>
        <dbReference type="ARBA" id="ARBA00018400"/>
    </source>
</evidence>
<dbReference type="InterPro" id="IPR038881">
    <property type="entry name" value="Yae1-like"/>
</dbReference>
<dbReference type="PANTHER" id="PTHR18829">
    <property type="entry name" value="PROTEIN YAE1 HOMOLOG"/>
    <property type="match status" value="1"/>
</dbReference>